<dbReference type="GO" id="GO:0004748">
    <property type="term" value="F:ribonucleoside-diphosphate reductase activity, thioredoxin disulfide as acceptor"/>
    <property type="evidence" value="ECO:0007669"/>
    <property type="project" value="TreeGrafter"/>
</dbReference>
<dbReference type="eggNOG" id="ENOG502R501">
    <property type="taxonomic scope" value="Eukaryota"/>
</dbReference>
<dbReference type="PANTHER" id="PTHR23409">
    <property type="entry name" value="RIBONUCLEOSIDE-DIPHOSPHATE REDUCTASE SMALL CHAIN"/>
    <property type="match status" value="1"/>
</dbReference>
<protein>
    <submittedName>
        <fullName evidence="1">Uncharacterized protein</fullName>
    </submittedName>
</protein>
<dbReference type="OrthoDB" id="5870771at2759"/>
<keyword evidence="2" id="KW-1185">Reference proteome</keyword>
<sequence>MAKLVDKKSAPCATANICLFDTPPSQVAFNKGKWMTFSPSNPVDSKGPNTFNVFDSAHFFQLNKTYLSFKLQLVGLKKMKNTAQEEFIPTVAVANLIGSTFFNQVKLSFNNVPVYDSTHYAYKAYIQTLFGENEDTKMGFLTAAGWDNTDDLDNMEKRVISTGDGIDICTPLFLEPFQTEKLLIPHINIQLELYRNTDHFCLESQYAEMTGKLQISDLKLHMRAIDVVPSATIALENRLRTTPAQYPFTISKVKMITIPEGRMEMPFNMLYNDILPRRIIVGLIAPDAMEGNLSKNCFTFAHHNLSEIQVDANGTMYPPQPIKCDFANKNYAQAFTRMYEELGCISNKSCPRISYKMFRSGFAFYVFNLSPLDSTNSWELMKNGSTQLFMRFKEKTPTGGLNALVLSQFDGMATIDSFRNVTVTQHRA</sequence>
<organism evidence="2">
    <name type="scientific">Caenorhabditis remanei</name>
    <name type="common">Caenorhabditis vulgaris</name>
    <dbReference type="NCBI Taxonomy" id="31234"/>
    <lineage>
        <taxon>Eukaryota</taxon>
        <taxon>Metazoa</taxon>
        <taxon>Ecdysozoa</taxon>
        <taxon>Nematoda</taxon>
        <taxon>Chromadorea</taxon>
        <taxon>Rhabditida</taxon>
        <taxon>Rhabditina</taxon>
        <taxon>Rhabditomorpha</taxon>
        <taxon>Rhabditoidea</taxon>
        <taxon>Rhabditidae</taxon>
        <taxon>Peloderinae</taxon>
        <taxon>Caenorhabditis</taxon>
    </lineage>
</organism>
<dbReference type="EMBL" id="DS268476">
    <property type="protein sequence ID" value="EFP08803.1"/>
    <property type="molecule type" value="Genomic_DNA"/>
</dbReference>
<dbReference type="HOGENOM" id="CLU_021608_0_0_1"/>
<dbReference type="PANTHER" id="PTHR23409:SF21">
    <property type="entry name" value="CAPSID PROTEIN"/>
    <property type="match status" value="1"/>
</dbReference>
<evidence type="ECO:0000313" key="2">
    <source>
        <dbReference type="Proteomes" id="UP000008281"/>
    </source>
</evidence>
<gene>
    <name evidence="1" type="ORF">CRE_19839</name>
</gene>
<dbReference type="AlphaFoldDB" id="E3MTL1"/>
<dbReference type="InterPro" id="IPR000358">
    <property type="entry name" value="RNR_small_fam"/>
</dbReference>
<dbReference type="STRING" id="31234.E3MTL1"/>
<dbReference type="GO" id="GO:0009263">
    <property type="term" value="P:deoxyribonucleotide biosynthetic process"/>
    <property type="evidence" value="ECO:0007669"/>
    <property type="project" value="InterPro"/>
</dbReference>
<reference evidence="1" key="1">
    <citation type="submission" date="2007-07" db="EMBL/GenBank/DDBJ databases">
        <title>PCAP assembly of the Caenorhabditis remanei genome.</title>
        <authorList>
            <consortium name="The Caenorhabditis remanei Sequencing Consortium"/>
            <person name="Wilson R.K."/>
        </authorList>
    </citation>
    <scope>NUCLEOTIDE SEQUENCE [LARGE SCALE GENOMIC DNA]</scope>
    <source>
        <strain evidence="1">PB4641</strain>
    </source>
</reference>
<dbReference type="GO" id="GO:0005829">
    <property type="term" value="C:cytosol"/>
    <property type="evidence" value="ECO:0007669"/>
    <property type="project" value="TreeGrafter"/>
</dbReference>
<dbReference type="OMA" id="IPHINIQ"/>
<dbReference type="InParanoid" id="E3MTL1"/>
<proteinExistence type="predicted"/>
<name>E3MTL1_CAERE</name>
<accession>E3MTL1</accession>
<evidence type="ECO:0000313" key="1">
    <source>
        <dbReference type="EMBL" id="EFP08803.1"/>
    </source>
</evidence>
<dbReference type="Proteomes" id="UP000008281">
    <property type="component" value="Unassembled WGS sequence"/>
</dbReference>